<evidence type="ECO:0000313" key="3">
    <source>
        <dbReference type="Proteomes" id="UP001565927"/>
    </source>
</evidence>
<keyword evidence="1" id="KW-0472">Membrane</keyword>
<keyword evidence="1" id="KW-0812">Transmembrane</keyword>
<dbReference type="InterPro" id="IPR007313">
    <property type="entry name" value="FxsA"/>
</dbReference>
<protein>
    <submittedName>
        <fullName evidence="2">FxsA family protein</fullName>
    </submittedName>
</protein>
<keyword evidence="3" id="KW-1185">Reference proteome</keyword>
<evidence type="ECO:0000313" key="2">
    <source>
        <dbReference type="EMBL" id="MEZ0163491.1"/>
    </source>
</evidence>
<dbReference type="RefSeq" id="WP_370439751.1">
    <property type="nucleotide sequence ID" value="NZ_JBGFTU010000002.1"/>
</dbReference>
<sequence length="187" mass="19963">MSPREAGPGPSPRRRRRWTTWIPLAAVVLVVLEVWLLVQLAHLLGGGWVLLLLLAETAGGLLVLRRAGRRALEAFRQTSSVPFGAPVPGQDPGVVGDAVLTGLGGVLLVVPGVLSDVLGLLCVLPPTRRLLRRAFVRLVRRRVERVVRRAGGTVPGRVVPGDVAEGDVVDGEVVDGEVVDDPRELGR</sequence>
<reference evidence="2 3" key="1">
    <citation type="submission" date="2024-07" db="EMBL/GenBank/DDBJ databases">
        <authorList>
            <person name="Thanompreechachai J."/>
            <person name="Duangmal K."/>
        </authorList>
    </citation>
    <scope>NUCLEOTIDE SEQUENCE [LARGE SCALE GENOMIC DNA]</scope>
    <source>
        <strain evidence="2 3">LSe6-4</strain>
    </source>
</reference>
<dbReference type="PANTHER" id="PTHR35335:SF1">
    <property type="entry name" value="UPF0716 PROTEIN FXSA"/>
    <property type="match status" value="1"/>
</dbReference>
<keyword evidence="1" id="KW-1133">Transmembrane helix</keyword>
<gene>
    <name evidence="2" type="ORF">AB2L27_01780</name>
</gene>
<name>A0ABV4GZ85_9ACTN</name>
<organism evidence="2 3">
    <name type="scientific">Kineococcus halophytocola</name>
    <dbReference type="NCBI Taxonomy" id="3234027"/>
    <lineage>
        <taxon>Bacteria</taxon>
        <taxon>Bacillati</taxon>
        <taxon>Actinomycetota</taxon>
        <taxon>Actinomycetes</taxon>
        <taxon>Kineosporiales</taxon>
        <taxon>Kineosporiaceae</taxon>
        <taxon>Kineococcus</taxon>
    </lineage>
</organism>
<dbReference type="PANTHER" id="PTHR35335">
    <property type="entry name" value="UPF0716 PROTEIN FXSA"/>
    <property type="match status" value="1"/>
</dbReference>
<feature type="transmembrane region" description="Helical" evidence="1">
    <location>
        <begin position="21"/>
        <end position="38"/>
    </location>
</feature>
<dbReference type="Pfam" id="PF04186">
    <property type="entry name" value="FxsA"/>
    <property type="match status" value="1"/>
</dbReference>
<dbReference type="NCBIfam" id="NF008528">
    <property type="entry name" value="PRK11463.1-2"/>
    <property type="match status" value="1"/>
</dbReference>
<comment type="caution">
    <text evidence="2">The sequence shown here is derived from an EMBL/GenBank/DDBJ whole genome shotgun (WGS) entry which is preliminary data.</text>
</comment>
<proteinExistence type="predicted"/>
<dbReference type="Proteomes" id="UP001565927">
    <property type="component" value="Unassembled WGS sequence"/>
</dbReference>
<accession>A0ABV4GZ85</accession>
<evidence type="ECO:0000256" key="1">
    <source>
        <dbReference type="SAM" id="Phobius"/>
    </source>
</evidence>
<dbReference type="EMBL" id="JBGFTU010000002">
    <property type="protein sequence ID" value="MEZ0163491.1"/>
    <property type="molecule type" value="Genomic_DNA"/>
</dbReference>